<reference evidence="2" key="1">
    <citation type="submission" date="2023-06" db="EMBL/GenBank/DDBJ databases">
        <title>Genome-scale phylogeny and comparative genomics of the fungal order Sordariales.</title>
        <authorList>
            <consortium name="Lawrence Berkeley National Laboratory"/>
            <person name="Hensen N."/>
            <person name="Bonometti L."/>
            <person name="Westerberg I."/>
            <person name="Brannstrom I.O."/>
            <person name="Guillou S."/>
            <person name="Cros-Aarteil S."/>
            <person name="Calhoun S."/>
            <person name="Haridas S."/>
            <person name="Kuo A."/>
            <person name="Mondo S."/>
            <person name="Pangilinan J."/>
            <person name="Riley R."/>
            <person name="LaButti K."/>
            <person name="Andreopoulos B."/>
            <person name="Lipzen A."/>
            <person name="Chen C."/>
            <person name="Yanf M."/>
            <person name="Daum C."/>
            <person name="Ng V."/>
            <person name="Clum A."/>
            <person name="Steindorff A."/>
            <person name="Ohm R."/>
            <person name="Martin F."/>
            <person name="Silar P."/>
            <person name="Natvig D."/>
            <person name="Lalanne C."/>
            <person name="Gautier V."/>
            <person name="Ament-velasquez S.L."/>
            <person name="Kruys A."/>
            <person name="Hutchinson M.I."/>
            <person name="Powell A.J."/>
            <person name="Barry K."/>
            <person name="Miller A.N."/>
            <person name="Grigoriev I.V."/>
            <person name="Debuchy R."/>
            <person name="Gladieux P."/>
            <person name="Thoren M.H."/>
            <person name="Johannesson H."/>
        </authorList>
    </citation>
    <scope>NUCLEOTIDE SEQUENCE</scope>
    <source>
        <strain evidence="2">SMH3391-2</strain>
    </source>
</reference>
<name>A0AA39XI24_9PEZI</name>
<dbReference type="Pfam" id="PF17784">
    <property type="entry name" value="Sulfotransfer_4"/>
    <property type="match status" value="1"/>
</dbReference>
<dbReference type="EMBL" id="JAULSR010000001">
    <property type="protein sequence ID" value="KAK0634394.1"/>
    <property type="molecule type" value="Genomic_DNA"/>
</dbReference>
<dbReference type="PANTHER" id="PTHR36978">
    <property type="entry name" value="P-LOOP CONTAINING NUCLEOTIDE TRIPHOSPHATE HYDROLASE"/>
    <property type="match status" value="1"/>
</dbReference>
<evidence type="ECO:0000313" key="2">
    <source>
        <dbReference type="EMBL" id="KAK0634394.1"/>
    </source>
</evidence>
<organism evidence="2 3">
    <name type="scientific">Bombardia bombarda</name>
    <dbReference type="NCBI Taxonomy" id="252184"/>
    <lineage>
        <taxon>Eukaryota</taxon>
        <taxon>Fungi</taxon>
        <taxon>Dikarya</taxon>
        <taxon>Ascomycota</taxon>
        <taxon>Pezizomycotina</taxon>
        <taxon>Sordariomycetes</taxon>
        <taxon>Sordariomycetidae</taxon>
        <taxon>Sordariales</taxon>
        <taxon>Lasiosphaeriaceae</taxon>
        <taxon>Bombardia</taxon>
    </lineage>
</organism>
<dbReference type="Proteomes" id="UP001174934">
    <property type="component" value="Unassembled WGS sequence"/>
</dbReference>
<evidence type="ECO:0000313" key="3">
    <source>
        <dbReference type="Proteomes" id="UP001174934"/>
    </source>
</evidence>
<keyword evidence="2" id="KW-0378">Hydrolase</keyword>
<dbReference type="GO" id="GO:0016787">
    <property type="term" value="F:hydrolase activity"/>
    <property type="evidence" value="ECO:0007669"/>
    <property type="project" value="UniProtKB-KW"/>
</dbReference>
<keyword evidence="1" id="KW-0812">Transmembrane</keyword>
<feature type="transmembrane region" description="Helical" evidence="1">
    <location>
        <begin position="226"/>
        <end position="248"/>
    </location>
</feature>
<comment type="caution">
    <text evidence="2">The sequence shown here is derived from an EMBL/GenBank/DDBJ whole genome shotgun (WGS) entry which is preliminary data.</text>
</comment>
<proteinExistence type="predicted"/>
<dbReference type="PANTHER" id="PTHR36978:SF8">
    <property type="entry name" value="NAD DEPENDENT EPIMERASE_DEHYDRATASE"/>
    <property type="match status" value="1"/>
</dbReference>
<sequence length="249" mass="28426">MQVLCVGLPRSGTESLAQALAILGYDHTYHGWDIVYDSECHSPGWVRLVRKKWYPDTIPNKEDREITATDFDALLGHSVAVTDAAASVFAAEMVRAYPEAKVVLNMRRDVDGWVESLGRTLVRANESWGFWVASWLDRECFWAWHVYERFMWPLLFRAGGVEHSSMIRGLVPKERLLEWYIEDGWEPLCKFLGKPVPDVEFPHANAANGGWKARELQCNKRWVERAFVNLLLIIVGTIVVGALAVTYVF</sequence>
<dbReference type="InterPro" id="IPR027417">
    <property type="entry name" value="P-loop_NTPase"/>
</dbReference>
<dbReference type="AlphaFoldDB" id="A0AA39XI24"/>
<keyword evidence="1" id="KW-1133">Transmembrane helix</keyword>
<keyword evidence="1" id="KW-0472">Membrane</keyword>
<accession>A0AA39XI24</accession>
<dbReference type="SUPFAM" id="SSF52540">
    <property type="entry name" value="P-loop containing nucleoside triphosphate hydrolases"/>
    <property type="match status" value="1"/>
</dbReference>
<dbReference type="InterPro" id="IPR040632">
    <property type="entry name" value="Sulfotransfer_4"/>
</dbReference>
<dbReference type="Gene3D" id="3.40.50.300">
    <property type="entry name" value="P-loop containing nucleotide triphosphate hydrolases"/>
    <property type="match status" value="1"/>
</dbReference>
<evidence type="ECO:0000256" key="1">
    <source>
        <dbReference type="SAM" id="Phobius"/>
    </source>
</evidence>
<gene>
    <name evidence="2" type="ORF">B0T17DRAFT_586241</name>
</gene>
<keyword evidence="3" id="KW-1185">Reference proteome</keyword>
<protein>
    <submittedName>
        <fullName evidence="2">P-loop containing nucleoside triphosphate hydrolase protein</fullName>
    </submittedName>
</protein>